<dbReference type="PANTHER" id="PTHR43484">
    <property type="match status" value="1"/>
</dbReference>
<comment type="caution">
    <text evidence="9">The sequence shown here is derived from an EMBL/GenBank/DDBJ whole genome shotgun (WGS) entry which is preliminary data.</text>
</comment>
<feature type="domain" description="Flagellar motor switch protein FliN-like C-terminal" evidence="8">
    <location>
        <begin position="172"/>
        <end position="242"/>
    </location>
</feature>
<comment type="subcellular location">
    <subcellularLocation>
        <location evidence="1">Cell membrane</location>
        <topology evidence="1">Peripheral membrane protein</topology>
        <orientation evidence="1">Cytoplasmic side</orientation>
    </subcellularLocation>
</comment>
<keyword evidence="10" id="KW-1185">Reference proteome</keyword>
<evidence type="ECO:0000256" key="2">
    <source>
        <dbReference type="ARBA" id="ARBA00009226"/>
    </source>
</evidence>
<keyword evidence="4" id="KW-0145">Chemotaxis</keyword>
<reference evidence="10" key="1">
    <citation type="journal article" date="2019" name="Int. J. Syst. Evol. Microbiol.">
        <title>The Global Catalogue of Microorganisms (GCM) 10K type strain sequencing project: providing services to taxonomists for standard genome sequencing and annotation.</title>
        <authorList>
            <consortium name="The Broad Institute Genomics Platform"/>
            <consortium name="The Broad Institute Genome Sequencing Center for Infectious Disease"/>
            <person name="Wu L."/>
            <person name="Ma J."/>
        </authorList>
    </citation>
    <scope>NUCLEOTIDE SEQUENCE [LARGE SCALE GENOMIC DNA]</scope>
    <source>
        <strain evidence="10">CGMCC 1.3685</strain>
    </source>
</reference>
<keyword evidence="7" id="KW-0732">Signal</keyword>
<evidence type="ECO:0000259" key="8">
    <source>
        <dbReference type="Pfam" id="PF01052"/>
    </source>
</evidence>
<dbReference type="InterPro" id="IPR001543">
    <property type="entry name" value="FliN-like_C"/>
</dbReference>
<dbReference type="Gene3D" id="2.30.330.10">
    <property type="entry name" value="SpoA-like"/>
    <property type="match status" value="1"/>
</dbReference>
<dbReference type="EMBL" id="BMKX01000009">
    <property type="protein sequence ID" value="GGJ69494.1"/>
    <property type="molecule type" value="Genomic_DNA"/>
</dbReference>
<evidence type="ECO:0000256" key="6">
    <source>
        <dbReference type="ARBA" id="ARBA00023136"/>
    </source>
</evidence>
<evidence type="ECO:0000256" key="5">
    <source>
        <dbReference type="ARBA" id="ARBA00022779"/>
    </source>
</evidence>
<dbReference type="RefSeq" id="WP_188686781.1">
    <property type="nucleotide sequence ID" value="NZ_BMKX01000009.1"/>
</dbReference>
<gene>
    <name evidence="9" type="ORF">GCM10007173_30300</name>
</gene>
<keyword evidence="6" id="KW-0472">Membrane</keyword>
<protein>
    <recommendedName>
        <fullName evidence="8">Flagellar motor switch protein FliN-like C-terminal domain-containing protein</fullName>
    </recommendedName>
</protein>
<dbReference type="PANTHER" id="PTHR43484:SF1">
    <property type="entry name" value="FLAGELLAR MOTOR SWITCH PROTEIN FLIN"/>
    <property type="match status" value="1"/>
</dbReference>
<dbReference type="InterPro" id="IPR012826">
    <property type="entry name" value="FliN"/>
</dbReference>
<evidence type="ECO:0000313" key="10">
    <source>
        <dbReference type="Proteomes" id="UP000606115"/>
    </source>
</evidence>
<proteinExistence type="inferred from homology"/>
<keyword evidence="3" id="KW-1003">Cell membrane</keyword>
<dbReference type="InterPro" id="IPR051469">
    <property type="entry name" value="FliN/MopA/SpaO"/>
</dbReference>
<evidence type="ECO:0000313" key="9">
    <source>
        <dbReference type="EMBL" id="GGJ69494.1"/>
    </source>
</evidence>
<dbReference type="NCBIfam" id="TIGR02480">
    <property type="entry name" value="fliN"/>
    <property type="match status" value="1"/>
</dbReference>
<comment type="similarity">
    <text evidence="2">Belongs to the FliN/MopA/SpaO family.</text>
</comment>
<evidence type="ECO:0000256" key="1">
    <source>
        <dbReference type="ARBA" id="ARBA00004413"/>
    </source>
</evidence>
<accession>A0ABQ2DTN3</accession>
<dbReference type="InterPro" id="IPR001172">
    <property type="entry name" value="FliN_T3SS_HrcQb"/>
</dbReference>
<dbReference type="PRINTS" id="PR00956">
    <property type="entry name" value="FLGMOTORFLIN"/>
</dbReference>
<name>A0ABQ2DTN3_9MICC</name>
<organism evidence="9 10">
    <name type="scientific">Glutamicibacter ardleyensis</name>
    <dbReference type="NCBI Taxonomy" id="225894"/>
    <lineage>
        <taxon>Bacteria</taxon>
        <taxon>Bacillati</taxon>
        <taxon>Actinomycetota</taxon>
        <taxon>Actinomycetes</taxon>
        <taxon>Micrococcales</taxon>
        <taxon>Micrococcaceae</taxon>
        <taxon>Glutamicibacter</taxon>
    </lineage>
</organism>
<keyword evidence="5" id="KW-0283">Flagellar rotation</keyword>
<feature type="chain" id="PRO_5045826416" description="Flagellar motor switch protein FliN-like C-terminal domain-containing protein" evidence="7">
    <location>
        <begin position="26"/>
        <end position="249"/>
    </location>
</feature>
<evidence type="ECO:0000256" key="3">
    <source>
        <dbReference type="ARBA" id="ARBA00022475"/>
    </source>
</evidence>
<dbReference type="InterPro" id="IPR036429">
    <property type="entry name" value="SpoA-like_sf"/>
</dbReference>
<evidence type="ECO:0000256" key="4">
    <source>
        <dbReference type="ARBA" id="ARBA00022500"/>
    </source>
</evidence>
<feature type="signal peptide" evidence="7">
    <location>
        <begin position="1"/>
        <end position="25"/>
    </location>
</feature>
<dbReference type="Pfam" id="PF01052">
    <property type="entry name" value="FliMN_C"/>
    <property type="match status" value="1"/>
</dbReference>
<evidence type="ECO:0000256" key="7">
    <source>
        <dbReference type="SAM" id="SignalP"/>
    </source>
</evidence>
<sequence>MSSQTPSATALHSVALYSAAAEALAAMLPANSSVEAVPFTGARGELLKLTAGETVGASFVGQPSAEVALQVNAELLGAGEQRRSARFSTADLLRPALEASTAVLGAGVLSTQNAPSAQALLEDPETVCFELRVSGENAGFFAMRLRDNAQVQPAAETGAPAPLEDIASRLGRINNVDMSLTVEIGRTRMSVRDVLGLEPGAVVELDRSAGAPADILLNGRLIAQGEVVVMDQDYGVRITQILDVDGGPA</sequence>
<dbReference type="Proteomes" id="UP000606115">
    <property type="component" value="Unassembled WGS sequence"/>
</dbReference>
<dbReference type="SUPFAM" id="SSF101801">
    <property type="entry name" value="Surface presentation of antigens (SPOA)"/>
    <property type="match status" value="1"/>
</dbReference>
<dbReference type="GeneID" id="303305371"/>